<evidence type="ECO:0000256" key="1">
    <source>
        <dbReference type="SAM" id="MobiDB-lite"/>
    </source>
</evidence>
<feature type="region of interest" description="Disordered" evidence="1">
    <location>
        <begin position="80"/>
        <end position="116"/>
    </location>
</feature>
<keyword evidence="2" id="KW-1185">Reference proteome</keyword>
<sequence>MPPVEGVVEYESVPIVFKLNRDCCGRVGTGRVVEGQGIDKRHGADVGNCTVYGAGGARRAIDDDSDIGAIEGYRSLTDESEVETVAVESETVAGGEDADDAEKGRGRANRRFLEAK</sequence>
<dbReference type="AlphaFoldDB" id="A0A914VIR8"/>
<name>A0A914VIR8_9BILA</name>
<evidence type="ECO:0000313" key="3">
    <source>
        <dbReference type="WBParaSite" id="PSAMB.scaffold2030size25928.g16091.t1"/>
    </source>
</evidence>
<protein>
    <submittedName>
        <fullName evidence="3">Uncharacterized protein</fullName>
    </submittedName>
</protein>
<dbReference type="Proteomes" id="UP000887566">
    <property type="component" value="Unplaced"/>
</dbReference>
<evidence type="ECO:0000313" key="2">
    <source>
        <dbReference type="Proteomes" id="UP000887566"/>
    </source>
</evidence>
<feature type="compositionally biased region" description="Low complexity" evidence="1">
    <location>
        <begin position="83"/>
        <end position="93"/>
    </location>
</feature>
<feature type="compositionally biased region" description="Basic and acidic residues" evidence="1">
    <location>
        <begin position="101"/>
        <end position="116"/>
    </location>
</feature>
<organism evidence="2 3">
    <name type="scientific">Plectus sambesii</name>
    <dbReference type="NCBI Taxonomy" id="2011161"/>
    <lineage>
        <taxon>Eukaryota</taxon>
        <taxon>Metazoa</taxon>
        <taxon>Ecdysozoa</taxon>
        <taxon>Nematoda</taxon>
        <taxon>Chromadorea</taxon>
        <taxon>Plectida</taxon>
        <taxon>Plectina</taxon>
        <taxon>Plectoidea</taxon>
        <taxon>Plectidae</taxon>
        <taxon>Plectus</taxon>
    </lineage>
</organism>
<dbReference type="WBParaSite" id="PSAMB.scaffold2030size25928.g16091.t1">
    <property type="protein sequence ID" value="PSAMB.scaffold2030size25928.g16091.t1"/>
    <property type="gene ID" value="PSAMB.scaffold2030size25928.g16091"/>
</dbReference>
<reference evidence="3" key="1">
    <citation type="submission" date="2022-11" db="UniProtKB">
        <authorList>
            <consortium name="WormBaseParasite"/>
        </authorList>
    </citation>
    <scope>IDENTIFICATION</scope>
</reference>
<proteinExistence type="predicted"/>
<accession>A0A914VIR8</accession>